<dbReference type="PANTHER" id="PTHR23502:SF51">
    <property type="entry name" value="QUINIDINE RESISTANCE PROTEIN 1-RELATED"/>
    <property type="match status" value="1"/>
</dbReference>
<dbReference type="Gene3D" id="1.20.1720.10">
    <property type="entry name" value="Multidrug resistance protein D"/>
    <property type="match status" value="1"/>
</dbReference>
<feature type="transmembrane region" description="Helical" evidence="6">
    <location>
        <begin position="133"/>
        <end position="156"/>
    </location>
</feature>
<dbReference type="Proteomes" id="UP001239795">
    <property type="component" value="Unassembled WGS sequence"/>
</dbReference>
<sequence>MAAAEPSELPVKQTPNDDKEIAPFAEIAPEEPHSIFTASEKRWISYVASFGAMFSTLSSYIYFPALAPMAVDLNVSVALINLTVTSYLIIAGIAPAFMGDIADQGGRRPAYILMFTLVVASNIGLALQNSYPALLILRMVQSAGASGSYGAAYGIVADLTTVAERGSYVGSMLVFTNAAPSFGPVIAGLLTEKLSWRWIFWFLVILTGTYLLIIITLLPETQRRIVGNGSLKAHRIHRSLFDSLTRDRKIDSVGQVQGLQDGKRRYHIPNPFKCIAMLFSKGNFSVILIGSITYAVKMTLQSSLSAQCIDVYKLNYLEAGLIYLPSGLGGAIASYTTGKLLDKNIQRVSKRQGRDSRYRRGDDISDFPIEETRLAGIYMLVALSSVTTAGYGVSLMQESHTAVPLVMQFISGATTSSIFTVSTNFQVNYHVSQFLIHCLQICGTLLTDLNPRASATVQASYNLVRCIGAGAAIAAQQPLTNATSLGWSFGIFSLIMLLPAPLAMLLKKKGVGWRVSTKT</sequence>
<gene>
    <name evidence="8" type="ORF">CMEL01_00150</name>
</gene>
<evidence type="ECO:0000259" key="7">
    <source>
        <dbReference type="PROSITE" id="PS50850"/>
    </source>
</evidence>
<organism evidence="8 9">
    <name type="scientific">Colletotrichum melonis</name>
    <dbReference type="NCBI Taxonomy" id="1209925"/>
    <lineage>
        <taxon>Eukaryota</taxon>
        <taxon>Fungi</taxon>
        <taxon>Dikarya</taxon>
        <taxon>Ascomycota</taxon>
        <taxon>Pezizomycotina</taxon>
        <taxon>Sordariomycetes</taxon>
        <taxon>Hypocreomycetidae</taxon>
        <taxon>Glomerellales</taxon>
        <taxon>Glomerellaceae</taxon>
        <taxon>Colletotrichum</taxon>
        <taxon>Colletotrichum acutatum species complex</taxon>
    </lineage>
</organism>
<feature type="transmembrane region" description="Helical" evidence="6">
    <location>
        <begin position="274"/>
        <end position="296"/>
    </location>
</feature>
<evidence type="ECO:0000313" key="8">
    <source>
        <dbReference type="EMBL" id="KAK1468383.1"/>
    </source>
</evidence>
<dbReference type="InterPro" id="IPR036259">
    <property type="entry name" value="MFS_trans_sf"/>
</dbReference>
<evidence type="ECO:0000256" key="2">
    <source>
        <dbReference type="ARBA" id="ARBA00022448"/>
    </source>
</evidence>
<dbReference type="PANTHER" id="PTHR23502">
    <property type="entry name" value="MAJOR FACILITATOR SUPERFAMILY"/>
    <property type="match status" value="1"/>
</dbReference>
<comment type="caution">
    <text evidence="8">The sequence shown here is derived from an EMBL/GenBank/DDBJ whole genome shotgun (WGS) entry which is preliminary data.</text>
</comment>
<evidence type="ECO:0000256" key="6">
    <source>
        <dbReference type="SAM" id="Phobius"/>
    </source>
</evidence>
<feature type="transmembrane region" description="Helical" evidence="6">
    <location>
        <begin position="110"/>
        <end position="127"/>
    </location>
</feature>
<feature type="transmembrane region" description="Helical" evidence="6">
    <location>
        <begin position="75"/>
        <end position="98"/>
    </location>
</feature>
<feature type="transmembrane region" description="Helical" evidence="6">
    <location>
        <begin position="43"/>
        <end position="63"/>
    </location>
</feature>
<reference evidence="8 9" key="1">
    <citation type="submission" date="2016-10" db="EMBL/GenBank/DDBJ databases">
        <title>The genome sequence of Colletotrichum fioriniae PJ7.</title>
        <authorList>
            <person name="Baroncelli R."/>
        </authorList>
    </citation>
    <scope>NUCLEOTIDE SEQUENCE [LARGE SCALE GENOMIC DNA]</scope>
    <source>
        <strain evidence="8">Col 31</strain>
    </source>
</reference>
<feature type="transmembrane region" description="Helical" evidence="6">
    <location>
        <begin position="196"/>
        <end position="218"/>
    </location>
</feature>
<feature type="transmembrane region" description="Helical" evidence="6">
    <location>
        <begin position="485"/>
        <end position="506"/>
    </location>
</feature>
<dbReference type="InterPro" id="IPR020846">
    <property type="entry name" value="MFS_dom"/>
</dbReference>
<proteinExistence type="predicted"/>
<dbReference type="EMBL" id="MLGG01000001">
    <property type="protein sequence ID" value="KAK1468383.1"/>
    <property type="molecule type" value="Genomic_DNA"/>
</dbReference>
<evidence type="ECO:0000313" key="9">
    <source>
        <dbReference type="Proteomes" id="UP001239795"/>
    </source>
</evidence>
<dbReference type="GO" id="GO:0022857">
    <property type="term" value="F:transmembrane transporter activity"/>
    <property type="evidence" value="ECO:0007669"/>
    <property type="project" value="InterPro"/>
</dbReference>
<keyword evidence="9" id="KW-1185">Reference proteome</keyword>
<keyword evidence="5 6" id="KW-0472">Membrane</keyword>
<name>A0AAI9V0T1_9PEZI</name>
<dbReference type="InterPro" id="IPR011701">
    <property type="entry name" value="MFS"/>
</dbReference>
<protein>
    <recommendedName>
        <fullName evidence="7">Major facilitator superfamily (MFS) profile domain-containing protein</fullName>
    </recommendedName>
</protein>
<comment type="subcellular location">
    <subcellularLocation>
        <location evidence="1">Membrane</location>
        <topology evidence="1">Multi-pass membrane protein</topology>
    </subcellularLocation>
</comment>
<evidence type="ECO:0000256" key="4">
    <source>
        <dbReference type="ARBA" id="ARBA00022989"/>
    </source>
</evidence>
<feature type="domain" description="Major facilitator superfamily (MFS) profile" evidence="7">
    <location>
        <begin position="44"/>
        <end position="511"/>
    </location>
</feature>
<feature type="transmembrane region" description="Helical" evidence="6">
    <location>
        <begin position="375"/>
        <end position="393"/>
    </location>
</feature>
<dbReference type="Pfam" id="PF07690">
    <property type="entry name" value="MFS_1"/>
    <property type="match status" value="1"/>
</dbReference>
<keyword evidence="4 6" id="KW-1133">Transmembrane helix</keyword>
<keyword evidence="3 6" id="KW-0812">Transmembrane</keyword>
<dbReference type="AlphaFoldDB" id="A0AAI9V0T1"/>
<evidence type="ECO:0000256" key="1">
    <source>
        <dbReference type="ARBA" id="ARBA00004141"/>
    </source>
</evidence>
<dbReference type="Gene3D" id="1.20.1250.20">
    <property type="entry name" value="MFS general substrate transporter like domains"/>
    <property type="match status" value="1"/>
</dbReference>
<evidence type="ECO:0000256" key="3">
    <source>
        <dbReference type="ARBA" id="ARBA00022692"/>
    </source>
</evidence>
<evidence type="ECO:0000256" key="5">
    <source>
        <dbReference type="ARBA" id="ARBA00023136"/>
    </source>
</evidence>
<dbReference type="PROSITE" id="PS50850">
    <property type="entry name" value="MFS"/>
    <property type="match status" value="1"/>
</dbReference>
<keyword evidence="2" id="KW-0813">Transport</keyword>
<dbReference type="FunFam" id="1.20.1720.10:FF:000009">
    <property type="entry name" value="MFS multidrug transporter"/>
    <property type="match status" value="1"/>
</dbReference>
<dbReference type="GO" id="GO:0005886">
    <property type="term" value="C:plasma membrane"/>
    <property type="evidence" value="ECO:0007669"/>
    <property type="project" value="TreeGrafter"/>
</dbReference>
<accession>A0AAI9V0T1</accession>
<dbReference type="SUPFAM" id="SSF103473">
    <property type="entry name" value="MFS general substrate transporter"/>
    <property type="match status" value="1"/>
</dbReference>
<feature type="transmembrane region" description="Helical" evidence="6">
    <location>
        <begin position="168"/>
        <end position="190"/>
    </location>
</feature>